<dbReference type="Pfam" id="PF00332">
    <property type="entry name" value="Glyco_hydro_17"/>
    <property type="match status" value="2"/>
</dbReference>
<feature type="signal peptide" evidence="5">
    <location>
        <begin position="1"/>
        <end position="22"/>
    </location>
</feature>
<dbReference type="Gene3D" id="3.20.20.80">
    <property type="entry name" value="Glycosidases"/>
    <property type="match status" value="2"/>
</dbReference>
<organism evidence="6 7">
    <name type="scientific">Chenopodium quinoa</name>
    <name type="common">Quinoa</name>
    <dbReference type="NCBI Taxonomy" id="63459"/>
    <lineage>
        <taxon>Eukaryota</taxon>
        <taxon>Viridiplantae</taxon>
        <taxon>Streptophyta</taxon>
        <taxon>Embryophyta</taxon>
        <taxon>Tracheophyta</taxon>
        <taxon>Spermatophyta</taxon>
        <taxon>Magnoliopsida</taxon>
        <taxon>eudicotyledons</taxon>
        <taxon>Gunneridae</taxon>
        <taxon>Pentapetalae</taxon>
        <taxon>Caryophyllales</taxon>
        <taxon>Chenopodiaceae</taxon>
        <taxon>Chenopodioideae</taxon>
        <taxon>Atripliceae</taxon>
        <taxon>Chenopodium</taxon>
    </lineage>
</organism>
<evidence type="ECO:0008006" key="8">
    <source>
        <dbReference type="Google" id="ProtNLM"/>
    </source>
</evidence>
<proteinExistence type="inferred from homology"/>
<evidence type="ECO:0000256" key="4">
    <source>
        <dbReference type="RuleBase" id="RU004335"/>
    </source>
</evidence>
<reference evidence="6" key="1">
    <citation type="journal article" date="2017" name="Nature">
        <title>The genome of Chenopodium quinoa.</title>
        <authorList>
            <person name="Jarvis D.E."/>
            <person name="Ho Y.S."/>
            <person name="Lightfoot D.J."/>
            <person name="Schmoeckel S.M."/>
            <person name="Li B."/>
            <person name="Borm T.J.A."/>
            <person name="Ohyanagi H."/>
            <person name="Mineta K."/>
            <person name="Michell C.T."/>
            <person name="Saber N."/>
            <person name="Kharbatia N.M."/>
            <person name="Rupper R.R."/>
            <person name="Sharp A.R."/>
            <person name="Dally N."/>
            <person name="Boughton B.A."/>
            <person name="Woo Y.H."/>
            <person name="Gao G."/>
            <person name="Schijlen E.G.W.M."/>
            <person name="Guo X."/>
            <person name="Momin A.A."/>
            <person name="Negrao S."/>
            <person name="Al-Babili S."/>
            <person name="Gehring C."/>
            <person name="Roessner U."/>
            <person name="Jung C."/>
            <person name="Murphy K."/>
            <person name="Arold S.T."/>
            <person name="Gojobori T."/>
            <person name="van der Linden C.G."/>
            <person name="van Loo E.N."/>
            <person name="Jellen E.N."/>
            <person name="Maughan P.J."/>
            <person name="Tester M."/>
        </authorList>
    </citation>
    <scope>NUCLEOTIDE SEQUENCE [LARGE SCALE GENOMIC DNA]</scope>
    <source>
        <strain evidence="6">cv. PI 614886</strain>
    </source>
</reference>
<keyword evidence="5" id="KW-0732">Signal</keyword>
<dbReference type="SUPFAM" id="SSF51445">
    <property type="entry name" value="(Trans)glycosidases"/>
    <property type="match status" value="1"/>
</dbReference>
<dbReference type="GO" id="GO:0005975">
    <property type="term" value="P:carbohydrate metabolic process"/>
    <property type="evidence" value="ECO:0007669"/>
    <property type="project" value="InterPro"/>
</dbReference>
<dbReference type="Gramene" id="AUR62000149-RA">
    <property type="protein sequence ID" value="AUR62000149-RA:cds"/>
    <property type="gene ID" value="AUR62000149"/>
</dbReference>
<keyword evidence="2" id="KW-0378">Hydrolase</keyword>
<sequence length="256" mass="27574">MAVAITLFIVIFLSISLHFTEAQIGVCYGMIGDNLPSEKDVVSLYKSNGIGAMRLYSPDIAALQALQGSGIKLMLDVPIENLRSLAFNPSAARQWVRTNVVPFASSIKYIVVGNEVNPSHKFASSVLPTMQNVHNALISNNLRAIKHDINLNYALFTSPGTVVTDPNNGKNYQNLFDAMVDSIYAALAKVGAPNTAIVVSETGWPSAGGVAATVNNAGTYYRNLINHVKQGTPLKPGQALETYLFAMFDEDKKPGL</sequence>
<keyword evidence="3" id="KW-0326">Glycosidase</keyword>
<dbReference type="Proteomes" id="UP000596660">
    <property type="component" value="Unplaced"/>
</dbReference>
<dbReference type="OMA" id="SHAKKNG"/>
<dbReference type="PANTHER" id="PTHR32227">
    <property type="entry name" value="GLUCAN ENDO-1,3-BETA-GLUCOSIDASE BG1-RELATED-RELATED"/>
    <property type="match status" value="1"/>
</dbReference>
<evidence type="ECO:0000256" key="5">
    <source>
        <dbReference type="SAM" id="SignalP"/>
    </source>
</evidence>
<reference evidence="6" key="2">
    <citation type="submission" date="2021-03" db="UniProtKB">
        <authorList>
            <consortium name="EnsemblPlants"/>
        </authorList>
    </citation>
    <scope>IDENTIFICATION</scope>
</reference>
<feature type="chain" id="PRO_5031351569" description="Glucan endo-1,3-beta-D-glucosidase" evidence="5">
    <location>
        <begin position="23"/>
        <end position="256"/>
    </location>
</feature>
<evidence type="ECO:0000313" key="7">
    <source>
        <dbReference type="Proteomes" id="UP000596660"/>
    </source>
</evidence>
<protein>
    <recommendedName>
        <fullName evidence="8">Glucan endo-1,3-beta-D-glucosidase</fullName>
    </recommendedName>
</protein>
<evidence type="ECO:0000256" key="1">
    <source>
        <dbReference type="ARBA" id="ARBA00008773"/>
    </source>
</evidence>
<dbReference type="GO" id="GO:0004553">
    <property type="term" value="F:hydrolase activity, hydrolyzing O-glycosyl compounds"/>
    <property type="evidence" value="ECO:0007669"/>
    <property type="project" value="InterPro"/>
</dbReference>
<evidence type="ECO:0000256" key="3">
    <source>
        <dbReference type="ARBA" id="ARBA00023295"/>
    </source>
</evidence>
<keyword evidence="7" id="KW-1185">Reference proteome</keyword>
<dbReference type="InterPro" id="IPR044965">
    <property type="entry name" value="Glyco_hydro_17_plant"/>
</dbReference>
<name>A0A803KM93_CHEQI</name>
<evidence type="ECO:0000256" key="2">
    <source>
        <dbReference type="ARBA" id="ARBA00022801"/>
    </source>
</evidence>
<comment type="similarity">
    <text evidence="1 4">Belongs to the glycosyl hydrolase 17 family.</text>
</comment>
<dbReference type="AlphaFoldDB" id="A0A803KM93"/>
<accession>A0A803KM93</accession>
<evidence type="ECO:0000313" key="6">
    <source>
        <dbReference type="EnsemblPlants" id="AUR62000149-RA:cds"/>
    </source>
</evidence>
<dbReference type="InterPro" id="IPR000490">
    <property type="entry name" value="Glyco_hydro_17"/>
</dbReference>
<dbReference type="EnsemblPlants" id="AUR62000149-RA">
    <property type="protein sequence ID" value="AUR62000149-RA:cds"/>
    <property type="gene ID" value="AUR62000149"/>
</dbReference>
<dbReference type="InterPro" id="IPR017853">
    <property type="entry name" value="GH"/>
</dbReference>